<dbReference type="AlphaFoldDB" id="A0A9D3ZFF5"/>
<proteinExistence type="predicted"/>
<comment type="caution">
    <text evidence="2">The sequence shown here is derived from an EMBL/GenBank/DDBJ whole genome shotgun (WGS) entry which is preliminary data.</text>
</comment>
<dbReference type="OrthoDB" id="989130at2759"/>
<gene>
    <name evidence="2" type="ORF">J1N35_043815</name>
</gene>
<dbReference type="GO" id="GO:0003676">
    <property type="term" value="F:nucleic acid binding"/>
    <property type="evidence" value="ECO:0007669"/>
    <property type="project" value="InterPro"/>
</dbReference>
<dbReference type="PANTHER" id="PTHR47074:SF61">
    <property type="entry name" value="RNASE H TYPE-1 DOMAIN-CONTAINING PROTEIN"/>
    <property type="match status" value="1"/>
</dbReference>
<name>A0A9D3ZFF5_9ROSI</name>
<feature type="domain" description="RNase H type-1" evidence="1">
    <location>
        <begin position="29"/>
        <end position="143"/>
    </location>
</feature>
<protein>
    <recommendedName>
        <fullName evidence="1">RNase H type-1 domain-containing protein</fullName>
    </recommendedName>
</protein>
<reference evidence="2 3" key="1">
    <citation type="journal article" date="2021" name="Plant Biotechnol. J.">
        <title>Multi-omics assisted identification of the key and species-specific regulatory components of drought-tolerant mechanisms in Gossypium stocksii.</title>
        <authorList>
            <person name="Yu D."/>
            <person name="Ke L."/>
            <person name="Zhang D."/>
            <person name="Wu Y."/>
            <person name="Sun Y."/>
            <person name="Mei J."/>
            <person name="Sun J."/>
            <person name="Sun Y."/>
        </authorList>
    </citation>
    <scope>NUCLEOTIDE SEQUENCE [LARGE SCALE GENOMIC DNA]</scope>
    <source>
        <strain evidence="3">cv. E1</strain>
        <tissue evidence="2">Leaf</tissue>
    </source>
</reference>
<dbReference type="InterPro" id="IPR052929">
    <property type="entry name" value="RNase_H-like_EbsB-rel"/>
</dbReference>
<dbReference type="GO" id="GO:0004523">
    <property type="term" value="F:RNA-DNA hybrid ribonuclease activity"/>
    <property type="evidence" value="ECO:0007669"/>
    <property type="project" value="InterPro"/>
</dbReference>
<evidence type="ECO:0000313" key="2">
    <source>
        <dbReference type="EMBL" id="KAH1031641.1"/>
    </source>
</evidence>
<evidence type="ECO:0000259" key="1">
    <source>
        <dbReference type="Pfam" id="PF13456"/>
    </source>
</evidence>
<dbReference type="PANTHER" id="PTHR47074">
    <property type="entry name" value="BNAC02G40300D PROTEIN"/>
    <property type="match status" value="1"/>
</dbReference>
<dbReference type="Pfam" id="PF13456">
    <property type="entry name" value="RVT_3"/>
    <property type="match status" value="1"/>
</dbReference>
<keyword evidence="3" id="KW-1185">Reference proteome</keyword>
<dbReference type="InterPro" id="IPR002156">
    <property type="entry name" value="RNaseH_domain"/>
</dbReference>
<accession>A0A9D3ZFF5</accession>
<organism evidence="2 3">
    <name type="scientific">Gossypium stocksii</name>
    <dbReference type="NCBI Taxonomy" id="47602"/>
    <lineage>
        <taxon>Eukaryota</taxon>
        <taxon>Viridiplantae</taxon>
        <taxon>Streptophyta</taxon>
        <taxon>Embryophyta</taxon>
        <taxon>Tracheophyta</taxon>
        <taxon>Spermatophyta</taxon>
        <taxon>Magnoliopsida</taxon>
        <taxon>eudicotyledons</taxon>
        <taxon>Gunneridae</taxon>
        <taxon>Pentapetalae</taxon>
        <taxon>rosids</taxon>
        <taxon>malvids</taxon>
        <taxon>Malvales</taxon>
        <taxon>Malvaceae</taxon>
        <taxon>Malvoideae</taxon>
        <taxon>Gossypium</taxon>
    </lineage>
</organism>
<sequence>MGTKLNNNPPTIIPASRLIRPNGNTVKINCDASWNEGCNIAGIAVLARNNLGEVLDSENARVYASSSRVAEALAVRLDASIIAKHQWFGASLKSEFFSLKSGCNFRRSKTVEIDIFSVVESLKFSFCFTSRACNKVADWVATRTRLCSCPADWVFAPPPPSLLPWPCKYCKHDAIQN</sequence>
<dbReference type="EMBL" id="JAIQCV010000013">
    <property type="protein sequence ID" value="KAH1031641.1"/>
    <property type="molecule type" value="Genomic_DNA"/>
</dbReference>
<evidence type="ECO:0000313" key="3">
    <source>
        <dbReference type="Proteomes" id="UP000828251"/>
    </source>
</evidence>
<dbReference type="Proteomes" id="UP000828251">
    <property type="component" value="Unassembled WGS sequence"/>
</dbReference>